<feature type="transmembrane region" description="Helical" evidence="1">
    <location>
        <begin position="399"/>
        <end position="424"/>
    </location>
</feature>
<dbReference type="EMBL" id="SRMB01000003">
    <property type="protein sequence ID" value="TGE26504.1"/>
    <property type="molecule type" value="Genomic_DNA"/>
</dbReference>
<feature type="transmembrane region" description="Helical" evidence="1">
    <location>
        <begin position="12"/>
        <end position="31"/>
    </location>
</feature>
<reference evidence="2 3" key="1">
    <citation type="submission" date="2019-04" db="EMBL/GenBank/DDBJ databases">
        <authorList>
            <person name="Feng G."/>
            <person name="Zhang J."/>
            <person name="Zhu H."/>
        </authorList>
    </citation>
    <scope>NUCLEOTIDE SEQUENCE [LARGE SCALE GENOMIC DNA]</scope>
    <source>
        <strain evidence="2 3">9PBR-1</strain>
    </source>
</reference>
<keyword evidence="1" id="KW-1133">Transmembrane helix</keyword>
<dbReference type="AlphaFoldDB" id="A0A4Z0Q9W6"/>
<sequence length="450" mass="50197">MTSPTLPRTGAILLAGCSLLFVLEVLFFTYWRNSMGPYWSPVVLYALGLGLCYLAARHWLDYRFTWPPLPTARAVLPRLAVGLGFSIGSWLLTTPVVTKLIAQADVASIGKSSDILPALQVYVTRLLGPEPVYQPITLFGYTFLPNYPPLQWLPFVPAELAGLDYRLWALGLLLLVLLVTYHWQLVRLGLSGPEWLLKSVLPVLVLHFVVIRDKPMFSYTVESLIVGYYCVLAVGTLSPSSWVKALGIVLCLLSRFSLALWLPLYGLLLLRENGPRAWRTIALALAGVVLVFGPFLLHDPTIFLRAQLENLDVAQGEWQHIDPLAPVAVPMHLFNGVGFAPWFYELPGTLVERISRLQLVHLLACTAVVVLSGTLFWLFRHRFDPRVAALLSLKVYLATFYGFLIIPYTYLASVSLFTSLFVVLTFTRKAPFRTPCLEADLPVQSPDAAT</sequence>
<feature type="transmembrane region" description="Helical" evidence="1">
    <location>
        <begin position="359"/>
        <end position="379"/>
    </location>
</feature>
<proteinExistence type="predicted"/>
<dbReference type="Proteomes" id="UP000298471">
    <property type="component" value="Unassembled WGS sequence"/>
</dbReference>
<keyword evidence="3" id="KW-1185">Reference proteome</keyword>
<dbReference type="OrthoDB" id="870852at2"/>
<feature type="transmembrane region" description="Helical" evidence="1">
    <location>
        <begin position="195"/>
        <end position="211"/>
    </location>
</feature>
<feature type="transmembrane region" description="Helical" evidence="1">
    <location>
        <begin position="245"/>
        <end position="265"/>
    </location>
</feature>
<evidence type="ECO:0000256" key="1">
    <source>
        <dbReference type="SAM" id="Phobius"/>
    </source>
</evidence>
<name>A0A4Z0Q9W6_9BACT</name>
<feature type="transmembrane region" description="Helical" evidence="1">
    <location>
        <begin position="277"/>
        <end position="297"/>
    </location>
</feature>
<evidence type="ECO:0000313" key="2">
    <source>
        <dbReference type="EMBL" id="TGE26504.1"/>
    </source>
</evidence>
<keyword evidence="1" id="KW-0812">Transmembrane</keyword>
<feature type="transmembrane region" description="Helical" evidence="1">
    <location>
        <begin position="217"/>
        <end position="238"/>
    </location>
</feature>
<organism evidence="2 3">
    <name type="scientific">Hymenobacter metallicola</name>
    <dbReference type="NCBI Taxonomy" id="2563114"/>
    <lineage>
        <taxon>Bacteria</taxon>
        <taxon>Pseudomonadati</taxon>
        <taxon>Bacteroidota</taxon>
        <taxon>Cytophagia</taxon>
        <taxon>Cytophagales</taxon>
        <taxon>Hymenobacteraceae</taxon>
        <taxon>Hymenobacter</taxon>
    </lineage>
</organism>
<accession>A0A4Z0Q9W6</accession>
<dbReference type="RefSeq" id="WP_135396413.1">
    <property type="nucleotide sequence ID" value="NZ_SRMB01000003.1"/>
</dbReference>
<keyword evidence="1" id="KW-0472">Membrane</keyword>
<feature type="transmembrane region" description="Helical" evidence="1">
    <location>
        <begin position="37"/>
        <end position="55"/>
    </location>
</feature>
<feature type="transmembrane region" description="Helical" evidence="1">
    <location>
        <begin position="75"/>
        <end position="92"/>
    </location>
</feature>
<evidence type="ECO:0008006" key="4">
    <source>
        <dbReference type="Google" id="ProtNLM"/>
    </source>
</evidence>
<evidence type="ECO:0000313" key="3">
    <source>
        <dbReference type="Proteomes" id="UP000298471"/>
    </source>
</evidence>
<comment type="caution">
    <text evidence="2">The sequence shown here is derived from an EMBL/GenBank/DDBJ whole genome shotgun (WGS) entry which is preliminary data.</text>
</comment>
<protein>
    <recommendedName>
        <fullName evidence="4">DUF2029 domain-containing protein</fullName>
    </recommendedName>
</protein>
<feature type="transmembrane region" description="Helical" evidence="1">
    <location>
        <begin position="165"/>
        <end position="183"/>
    </location>
</feature>
<gene>
    <name evidence="2" type="ORF">E5K02_17070</name>
</gene>